<comment type="similarity">
    <text evidence="6">Belongs to the AP2/ERF transcription factor family. AP2 subfamily.</text>
</comment>
<evidence type="ECO:0000256" key="4">
    <source>
        <dbReference type="ARBA" id="ARBA00023163"/>
    </source>
</evidence>
<dbReference type="InterPro" id="IPR036955">
    <property type="entry name" value="AP2/ERF_dom_sf"/>
</dbReference>
<comment type="subcellular location">
    <subcellularLocation>
        <location evidence="1">Nucleus</location>
    </subcellularLocation>
</comment>
<dbReference type="GO" id="GO:0005634">
    <property type="term" value="C:nucleus"/>
    <property type="evidence" value="ECO:0007669"/>
    <property type="project" value="UniProtKB-SubCell"/>
</dbReference>
<dbReference type="Pfam" id="PF00847">
    <property type="entry name" value="AP2"/>
    <property type="match status" value="2"/>
</dbReference>
<feature type="compositionally biased region" description="Gly residues" evidence="7">
    <location>
        <begin position="71"/>
        <end position="85"/>
    </location>
</feature>
<proteinExistence type="inferred from homology"/>
<name>A0A1D1YHQ2_9ARAE</name>
<dbReference type="PANTHER" id="PTHR32467">
    <property type="entry name" value="AP2-LIKE ETHYLENE-RESPONSIVE TRANSCRIPTION FACTOR"/>
    <property type="match status" value="1"/>
</dbReference>
<protein>
    <submittedName>
        <fullName evidence="9">Floral homeotic protein APETALA 2</fullName>
    </submittedName>
</protein>
<dbReference type="AlphaFoldDB" id="A0A1D1YHQ2"/>
<keyword evidence="2" id="KW-0805">Transcription regulation</keyword>
<dbReference type="Gene3D" id="3.30.730.10">
    <property type="entry name" value="AP2/ERF domain"/>
    <property type="match status" value="2"/>
</dbReference>
<keyword evidence="5" id="KW-0539">Nucleus</keyword>
<evidence type="ECO:0000259" key="8">
    <source>
        <dbReference type="PROSITE" id="PS51032"/>
    </source>
</evidence>
<reference evidence="9" key="1">
    <citation type="submission" date="2015-07" db="EMBL/GenBank/DDBJ databases">
        <title>Transcriptome Assembly of Anthurium amnicola.</title>
        <authorList>
            <person name="Suzuki J."/>
        </authorList>
    </citation>
    <scope>NUCLEOTIDE SEQUENCE</scope>
</reference>
<gene>
    <name evidence="9" type="primary">AP2_2</name>
    <name evidence="9" type="ORF">g.100837</name>
</gene>
<dbReference type="InterPro" id="IPR001471">
    <property type="entry name" value="AP2/ERF_dom"/>
</dbReference>
<keyword evidence="3" id="KW-0238">DNA-binding</keyword>
<evidence type="ECO:0000256" key="5">
    <source>
        <dbReference type="ARBA" id="ARBA00023242"/>
    </source>
</evidence>
<keyword evidence="4" id="KW-0804">Transcription</keyword>
<organism evidence="9">
    <name type="scientific">Anthurium amnicola</name>
    <dbReference type="NCBI Taxonomy" id="1678845"/>
    <lineage>
        <taxon>Eukaryota</taxon>
        <taxon>Viridiplantae</taxon>
        <taxon>Streptophyta</taxon>
        <taxon>Embryophyta</taxon>
        <taxon>Tracheophyta</taxon>
        <taxon>Spermatophyta</taxon>
        <taxon>Magnoliopsida</taxon>
        <taxon>Liliopsida</taxon>
        <taxon>Araceae</taxon>
        <taxon>Pothoideae</taxon>
        <taxon>Potheae</taxon>
        <taxon>Anthurium</taxon>
    </lineage>
</organism>
<dbReference type="SUPFAM" id="SSF54171">
    <property type="entry name" value="DNA-binding domain"/>
    <property type="match status" value="2"/>
</dbReference>
<feature type="domain" description="AP2/ERF" evidence="8">
    <location>
        <begin position="130"/>
        <end position="186"/>
    </location>
</feature>
<feature type="region of interest" description="Disordered" evidence="7">
    <location>
        <begin position="107"/>
        <end position="130"/>
    </location>
</feature>
<dbReference type="EMBL" id="GDJX01013759">
    <property type="protein sequence ID" value="JAT54177.1"/>
    <property type="molecule type" value="Transcribed_RNA"/>
</dbReference>
<sequence>VWNTASSSAAGVTLMARQNTSRGSSRIFGFSVDDGGPELGENSCSAESEPAAVVTHQFFPVADTRHPGMGSSSGVGGSGDGGGGAPAAVQHPRALGFGVEFRREPGVGAAAEVSPPTKKSRRGPRSRSSQYRGVTFYRRTGRWESHIWDCGKQVYLGGFDTAHAAARAYDRAAIKFRGVDADINFSMEDYEEDLKQMSNLTKEEFVHVLRRQSMGFPRGSSKYRGVTLHRCGRWEARLGQYFGKKYVYLGLFDTEIEAARAYDKAAIKCNGRDVVTNFDPIIYENELNSTVSSIDHSLDLSLGSSGSQMSSSSPMGNENLARMDQRVPVLVEEDWGTSGRSTITQKLPEEDCRSHYLRVRNLECRDEVETLPLLNDSHMQSEATHRASEMRKNPHLWSHGEDPMFHQYIPQHDSPAGYHKLGSGSHGLRTGGGLSLALASGPHQLSSQHQRQQRQLAWDKGGGSWPPMVDAAAASGATGLFATASAASSGFPPQIIKPSHSGQQENGFHHPLMRPI</sequence>
<dbReference type="PANTHER" id="PTHR32467:SF142">
    <property type="entry name" value="FLORAL HOMEOTIC PROTEIN APETALA 2"/>
    <property type="match status" value="1"/>
</dbReference>
<feature type="domain" description="AP2/ERF" evidence="8">
    <location>
        <begin position="222"/>
        <end position="279"/>
    </location>
</feature>
<accession>A0A1D1YHQ2</accession>
<evidence type="ECO:0000256" key="6">
    <source>
        <dbReference type="ARBA" id="ARBA00037973"/>
    </source>
</evidence>
<evidence type="ECO:0000256" key="3">
    <source>
        <dbReference type="ARBA" id="ARBA00023125"/>
    </source>
</evidence>
<dbReference type="InterPro" id="IPR016177">
    <property type="entry name" value="DNA-bd_dom_sf"/>
</dbReference>
<dbReference type="SMART" id="SM00380">
    <property type="entry name" value="AP2"/>
    <property type="match status" value="2"/>
</dbReference>
<dbReference type="GO" id="GO:0003700">
    <property type="term" value="F:DNA-binding transcription factor activity"/>
    <property type="evidence" value="ECO:0007669"/>
    <property type="project" value="InterPro"/>
</dbReference>
<dbReference type="CDD" id="cd00018">
    <property type="entry name" value="AP2"/>
    <property type="match status" value="1"/>
</dbReference>
<feature type="region of interest" description="Disordered" evidence="7">
    <location>
        <begin position="67"/>
        <end position="89"/>
    </location>
</feature>
<evidence type="ECO:0000256" key="7">
    <source>
        <dbReference type="SAM" id="MobiDB-lite"/>
    </source>
</evidence>
<dbReference type="GO" id="GO:0009909">
    <property type="term" value="P:regulation of flower development"/>
    <property type="evidence" value="ECO:0007669"/>
    <property type="project" value="UniProtKB-ARBA"/>
</dbReference>
<feature type="compositionally biased region" description="Low complexity" evidence="7">
    <location>
        <begin position="440"/>
        <end position="456"/>
    </location>
</feature>
<evidence type="ECO:0000313" key="9">
    <source>
        <dbReference type="EMBL" id="JAT54177.1"/>
    </source>
</evidence>
<feature type="region of interest" description="Disordered" evidence="7">
    <location>
        <begin position="440"/>
        <end position="463"/>
    </location>
</feature>
<dbReference type="PROSITE" id="PS51032">
    <property type="entry name" value="AP2_ERF"/>
    <property type="match status" value="2"/>
</dbReference>
<dbReference type="FunFam" id="3.30.730.10:FF:000004">
    <property type="entry name" value="AP2-like ethylene-responsive transcription factor"/>
    <property type="match status" value="1"/>
</dbReference>
<feature type="region of interest" description="Disordered" evidence="7">
    <location>
        <begin position="497"/>
        <end position="516"/>
    </location>
</feature>
<dbReference type="GO" id="GO:0003677">
    <property type="term" value="F:DNA binding"/>
    <property type="evidence" value="ECO:0007669"/>
    <property type="project" value="UniProtKB-KW"/>
</dbReference>
<evidence type="ECO:0000256" key="2">
    <source>
        <dbReference type="ARBA" id="ARBA00023015"/>
    </source>
</evidence>
<evidence type="ECO:0000256" key="1">
    <source>
        <dbReference type="ARBA" id="ARBA00004123"/>
    </source>
</evidence>
<feature type="non-terminal residue" evidence="9">
    <location>
        <position position="1"/>
    </location>
</feature>